<dbReference type="Proteomes" id="UP000009080">
    <property type="component" value="Chromosome"/>
</dbReference>
<reference evidence="8 9" key="1">
    <citation type="journal article" date="2009" name="PLoS ONE">
        <title>The complete genome of Teredinibacter turnerae T7901: an intracellular endosymbiont of marine wood-boring bivalves (shipworms).</title>
        <authorList>
            <person name="Yang J.C."/>
            <person name="Madupu R."/>
            <person name="Durkin A.S."/>
            <person name="Ekborg N.A."/>
            <person name="Pedamallu C.S."/>
            <person name="Hostetler J.B."/>
            <person name="Radune D."/>
            <person name="Toms B.S."/>
            <person name="Henrissat B."/>
            <person name="Coutinho P.M."/>
            <person name="Schwarz S."/>
            <person name="Field L."/>
            <person name="Trindade-Silva A.E."/>
            <person name="Soares C.A.G."/>
            <person name="Elshahawi S."/>
            <person name="Hanora A."/>
            <person name="Schmidt E.W."/>
            <person name="Haygood M.G."/>
            <person name="Posfai J."/>
            <person name="Benner J."/>
            <person name="Madinger C."/>
            <person name="Nove J."/>
            <person name="Anton B."/>
            <person name="Chaudhary K."/>
            <person name="Foster J."/>
            <person name="Holman A."/>
            <person name="Kumar S."/>
            <person name="Lessard P.A."/>
            <person name="Luyten Y.A."/>
            <person name="Slatko B."/>
            <person name="Wood N."/>
            <person name="Wu B."/>
            <person name="Teplitski M."/>
            <person name="Mougous J.D."/>
            <person name="Ward N."/>
            <person name="Eisen J.A."/>
            <person name="Badger J.H."/>
            <person name="Distel D.L."/>
        </authorList>
    </citation>
    <scope>NUCLEOTIDE SEQUENCE [LARGE SCALE GENOMIC DNA]</scope>
    <source>
        <strain evidence="9">ATCC 39867 / T7901</strain>
    </source>
</reference>
<evidence type="ECO:0000256" key="4">
    <source>
        <dbReference type="RuleBase" id="RU003357"/>
    </source>
</evidence>
<organism evidence="8 9">
    <name type="scientific">Teredinibacter turnerae (strain ATCC 39867 / T7901)</name>
    <dbReference type="NCBI Taxonomy" id="377629"/>
    <lineage>
        <taxon>Bacteria</taxon>
        <taxon>Pseudomonadati</taxon>
        <taxon>Pseudomonadota</taxon>
        <taxon>Gammaproteobacteria</taxon>
        <taxon>Cellvibrionales</taxon>
        <taxon>Cellvibrionaceae</taxon>
        <taxon>Teredinibacter</taxon>
    </lineage>
</organism>
<evidence type="ECO:0000259" key="7">
    <source>
        <dbReference type="Pfam" id="PF07715"/>
    </source>
</evidence>
<keyword evidence="9" id="KW-1185">Reference proteome</keyword>
<evidence type="ECO:0000256" key="1">
    <source>
        <dbReference type="ARBA" id="ARBA00004442"/>
    </source>
</evidence>
<protein>
    <submittedName>
        <fullName evidence="8">TonB-dependent receptor</fullName>
    </submittedName>
</protein>
<comment type="subcellular location">
    <subcellularLocation>
        <location evidence="1 4">Cell outer membrane</location>
    </subcellularLocation>
</comment>
<feature type="domain" description="TonB-dependent receptor plug" evidence="7">
    <location>
        <begin position="62"/>
        <end position="158"/>
    </location>
</feature>
<dbReference type="RefSeq" id="WP_015820186.1">
    <property type="nucleotide sequence ID" value="NC_012997.1"/>
</dbReference>
<name>C5BR91_TERTT</name>
<evidence type="ECO:0000256" key="5">
    <source>
        <dbReference type="SAM" id="SignalP"/>
    </source>
</evidence>
<dbReference type="STRING" id="377629.TERTU_3465"/>
<keyword evidence="2 4" id="KW-0472">Membrane</keyword>
<feature type="chain" id="PRO_5002949009" evidence="5">
    <location>
        <begin position="24"/>
        <end position="845"/>
    </location>
</feature>
<dbReference type="PROSITE" id="PS51257">
    <property type="entry name" value="PROKAR_LIPOPROTEIN"/>
    <property type="match status" value="1"/>
</dbReference>
<feature type="signal peptide" evidence="5">
    <location>
        <begin position="1"/>
        <end position="23"/>
    </location>
</feature>
<dbReference type="InterPro" id="IPR000531">
    <property type="entry name" value="Beta-barrel_TonB"/>
</dbReference>
<dbReference type="InterPro" id="IPR036942">
    <property type="entry name" value="Beta-barrel_TonB_sf"/>
</dbReference>
<accession>C5BR91</accession>
<keyword evidence="3" id="KW-0998">Cell outer membrane</keyword>
<dbReference type="SUPFAM" id="SSF56935">
    <property type="entry name" value="Porins"/>
    <property type="match status" value="1"/>
</dbReference>
<evidence type="ECO:0000313" key="9">
    <source>
        <dbReference type="Proteomes" id="UP000009080"/>
    </source>
</evidence>
<dbReference type="GO" id="GO:0009279">
    <property type="term" value="C:cell outer membrane"/>
    <property type="evidence" value="ECO:0007669"/>
    <property type="project" value="UniProtKB-SubCell"/>
</dbReference>
<dbReference type="AlphaFoldDB" id="C5BR91"/>
<evidence type="ECO:0000256" key="3">
    <source>
        <dbReference type="ARBA" id="ARBA00023237"/>
    </source>
</evidence>
<feature type="domain" description="TonB-dependent receptor-like beta-barrel" evidence="6">
    <location>
        <begin position="357"/>
        <end position="754"/>
    </location>
</feature>
<dbReference type="PANTHER" id="PTHR40980:SF4">
    <property type="entry name" value="TONB-DEPENDENT RECEPTOR-LIKE BETA-BARREL DOMAIN-CONTAINING PROTEIN"/>
    <property type="match status" value="1"/>
</dbReference>
<dbReference type="Pfam" id="PF00593">
    <property type="entry name" value="TonB_dep_Rec_b-barrel"/>
    <property type="match status" value="1"/>
</dbReference>
<evidence type="ECO:0000313" key="8">
    <source>
        <dbReference type="EMBL" id="ACR14070.1"/>
    </source>
</evidence>
<dbReference type="KEGG" id="ttu:TERTU_3465"/>
<dbReference type="Gene3D" id="2.170.130.10">
    <property type="entry name" value="TonB-dependent receptor, plug domain"/>
    <property type="match status" value="1"/>
</dbReference>
<keyword evidence="5" id="KW-0732">Signal</keyword>
<evidence type="ECO:0000256" key="2">
    <source>
        <dbReference type="ARBA" id="ARBA00023136"/>
    </source>
</evidence>
<proteinExistence type="inferred from homology"/>
<dbReference type="Pfam" id="PF07715">
    <property type="entry name" value="Plug"/>
    <property type="match status" value="1"/>
</dbReference>
<dbReference type="eggNOG" id="COG1629">
    <property type="taxonomic scope" value="Bacteria"/>
</dbReference>
<dbReference type="InterPro" id="IPR012910">
    <property type="entry name" value="Plug_dom"/>
</dbReference>
<dbReference type="EMBL" id="CP001614">
    <property type="protein sequence ID" value="ACR14070.1"/>
    <property type="molecule type" value="Genomic_DNA"/>
</dbReference>
<dbReference type="OrthoDB" id="9768470at2"/>
<dbReference type="Gene3D" id="2.40.170.20">
    <property type="entry name" value="TonB-dependent receptor, beta-barrel domain"/>
    <property type="match status" value="1"/>
</dbReference>
<comment type="similarity">
    <text evidence="4">Belongs to the TonB-dependent receptor family.</text>
</comment>
<gene>
    <name evidence="8" type="ordered locus">TERTU_3465</name>
</gene>
<keyword evidence="8" id="KW-0675">Receptor</keyword>
<dbReference type="HOGENOM" id="CLU_006935_0_0_6"/>
<sequence length="845" mass="92876">MKSTNWSPTVAVLVACGVSQAFADSATADATTDSAAPMVEEMMVLASYTPMENATDIERQNSEIIDAVDADQLAKFGDSNVASAVKRVAGVSVQDGKYAVVRGLDGRYISSTLNGTLMPTTDPLRRDVQMDLFPANILGGIEIQKSYSAAMPGSTTGGSVGMKTKGLPDEMVFKLSGSLGYNLDVTGNDIVTYEGSGSDWLTYDDGLRDVPAEVENTFQGTDGSVNIETCDFDDPACIITYAESARLAQQFPVIYNVDRESASPDWGVGLSQGNRFDQSFGSLGYYLALGLSNSTSARQDATKDDPDVVSSYERSTKTSKLNGYLVFGLEDNADGEWLSKTIWLRQAEDTTKLESGYATYEDTVFDQAVLRWSEREFFSEQLSGKHYFFSSHELEWQAGISNTGMYEPDRRTWRILGGNFAPSATERRFSDLNEDGVDIGVSYLMPVDFSTSVSTSFKLGYLYSSKDRDWVQSRYSFVPGRNGAPADRATDVETQLSAENLENQRYRLVKRTDNQDTFQADSEINAVYFNTETLIASNITLVAGLRQETFEQNIFYPNGSNKSGATEPSVDESNLLPAISLNYAVDDNWQVRVSASQTVSYPGIIEKSDASLFDPDTDELIIGNANLEVSEIDNFDLRGEYYFEDGGSVSLALFSKQIAKPVEKAVTDGSGTSADGYTFRNAVSADLLGVELDFNKVLLETSSIALDLGGNVSVIESEVELDEDSIRLEGEGANGRDLQGQSPLLANIHFGIEHHATQQQLNILLNYFDDKIHRVVRGANSNIIEKGRMSLDMNYRLTFSNESEFKIKLENILDEKTEYQFEDSGKAIESYSNGAEISMSYSYTF</sequence>
<dbReference type="InterPro" id="IPR037066">
    <property type="entry name" value="Plug_dom_sf"/>
</dbReference>
<keyword evidence="4" id="KW-0798">TonB box</keyword>
<evidence type="ECO:0000259" key="6">
    <source>
        <dbReference type="Pfam" id="PF00593"/>
    </source>
</evidence>
<dbReference type="PANTHER" id="PTHR40980">
    <property type="entry name" value="PLUG DOMAIN-CONTAINING PROTEIN"/>
    <property type="match status" value="1"/>
</dbReference>